<name>A0A7C4I5V3_CALS0</name>
<proteinExistence type="predicted"/>
<comment type="caution">
    <text evidence="2">The sequence shown here is derived from an EMBL/GenBank/DDBJ whole genome shotgun (WGS) entry which is preliminary data.</text>
</comment>
<reference evidence="2" key="1">
    <citation type="journal article" date="2020" name="mSystems">
        <title>Genome- and Community-Level Interaction Insights into Carbon Utilization and Element Cycling Functions of Hydrothermarchaeota in Hydrothermal Sediment.</title>
        <authorList>
            <person name="Zhou Z."/>
            <person name="Liu Y."/>
            <person name="Xu W."/>
            <person name="Pan J."/>
            <person name="Luo Z.H."/>
            <person name="Li M."/>
        </authorList>
    </citation>
    <scope>NUCLEOTIDE SEQUENCE [LARGE SCALE GENOMIC DNA]</scope>
    <source>
        <strain evidence="2">SpSt-613</strain>
        <strain evidence="1">SpSt-669</strain>
    </source>
</reference>
<gene>
    <name evidence="2" type="ORF">ENT82_01290</name>
    <name evidence="1" type="ORF">ENU43_04660</name>
</gene>
<evidence type="ECO:0000313" key="1">
    <source>
        <dbReference type="EMBL" id="HGL40938.1"/>
    </source>
</evidence>
<dbReference type="EMBL" id="DTAD01000015">
    <property type="protein sequence ID" value="HGN89755.1"/>
    <property type="molecule type" value="Genomic_DNA"/>
</dbReference>
<protein>
    <submittedName>
        <fullName evidence="2">Trm112 family protein</fullName>
    </submittedName>
</protein>
<dbReference type="EMBL" id="DTCM01000061">
    <property type="protein sequence ID" value="HGL40938.1"/>
    <property type="molecule type" value="Genomic_DNA"/>
</dbReference>
<organism evidence="2">
    <name type="scientific">Caldiarchaeum subterraneum</name>
    <dbReference type="NCBI Taxonomy" id="311458"/>
    <lineage>
        <taxon>Archaea</taxon>
        <taxon>Nitrososphaerota</taxon>
        <taxon>Candidatus Caldarchaeales</taxon>
        <taxon>Candidatus Caldarchaeaceae</taxon>
        <taxon>Candidatus Caldarchaeum</taxon>
    </lineage>
</organism>
<dbReference type="SUPFAM" id="SSF158997">
    <property type="entry name" value="Trm112p-like"/>
    <property type="match status" value="1"/>
</dbReference>
<dbReference type="Gene3D" id="2.20.25.10">
    <property type="match status" value="1"/>
</dbReference>
<evidence type="ECO:0000313" key="2">
    <source>
        <dbReference type="EMBL" id="HGN89755.1"/>
    </source>
</evidence>
<dbReference type="InterPro" id="IPR005651">
    <property type="entry name" value="Trm112-like"/>
</dbReference>
<dbReference type="Pfam" id="PF03966">
    <property type="entry name" value="Trm112p"/>
    <property type="match status" value="1"/>
</dbReference>
<accession>A0A7C4I5V3</accession>
<sequence>MKYRLMDILACPMCKSFPLKLVVLEERIIEKPPFIRQCELYCALHGGYVRDFTKTDCERCYGLEIASGYVECGGCGRWYPVVEEIPRMLPDEMRDRKLDKSFVEKWGQKLPQRILESIRNGE</sequence>
<dbReference type="AlphaFoldDB" id="A0A7C4I5V3"/>